<dbReference type="InterPro" id="IPR015854">
    <property type="entry name" value="ABC_transpr_LolD-like"/>
</dbReference>
<dbReference type="AlphaFoldDB" id="A0A4Q8AL44"/>
<protein>
    <submittedName>
        <fullName evidence="2">ABC-type lipoprotein export system ATPase subunit</fullName>
    </submittedName>
</protein>
<dbReference type="GO" id="GO:0005524">
    <property type="term" value="F:ATP binding"/>
    <property type="evidence" value="ECO:0007669"/>
    <property type="project" value="InterPro"/>
</dbReference>
<dbReference type="SUPFAM" id="SSF52540">
    <property type="entry name" value="P-loop containing nucleoside triphosphate hydrolases"/>
    <property type="match status" value="1"/>
</dbReference>
<dbReference type="Gene3D" id="3.40.50.300">
    <property type="entry name" value="P-loop containing nucleotide triphosphate hydrolases"/>
    <property type="match status" value="1"/>
</dbReference>
<name>A0A4Q8AL44_9MICO</name>
<dbReference type="GO" id="GO:0016887">
    <property type="term" value="F:ATP hydrolysis activity"/>
    <property type="evidence" value="ECO:0007669"/>
    <property type="project" value="InterPro"/>
</dbReference>
<proteinExistence type="predicted"/>
<sequence length="217" mass="22480">MAMLLELRDVSIAFAGRADRVSLVADRLDIGLRAGRMHCVSGAPGAGKTSVLRVAAGLLRPTAGSVSWNGEELGTLSEDAVSGRRGALLGYVDQQGALIDELSVLENVLLPAVPRRAAAALGPRAHALLGELGVGELAALRPAELTAAERTRVAVARSLLLEPPLLVLDEPTAGVGRADADELIALLLRLRDAGTSILVASREQALIDAADHRSTLG</sequence>
<keyword evidence="3" id="KW-1185">Reference proteome</keyword>
<dbReference type="PANTHER" id="PTHR24220">
    <property type="entry name" value="IMPORT ATP-BINDING PROTEIN"/>
    <property type="match status" value="1"/>
</dbReference>
<gene>
    <name evidence="2" type="ORF">EV379_0890</name>
</gene>
<evidence type="ECO:0000313" key="3">
    <source>
        <dbReference type="Proteomes" id="UP000291483"/>
    </source>
</evidence>
<keyword evidence="2" id="KW-0449">Lipoprotein</keyword>
<dbReference type="OrthoDB" id="9802264at2"/>
<dbReference type="RefSeq" id="WP_130505062.1">
    <property type="nucleotide sequence ID" value="NZ_SHLC01000001.1"/>
</dbReference>
<dbReference type="EMBL" id="SHLC01000001">
    <property type="protein sequence ID" value="RZU64589.1"/>
    <property type="molecule type" value="Genomic_DNA"/>
</dbReference>
<feature type="domain" description="ABC transporter" evidence="1">
    <location>
        <begin position="7"/>
        <end position="216"/>
    </location>
</feature>
<dbReference type="Pfam" id="PF00005">
    <property type="entry name" value="ABC_tran"/>
    <property type="match status" value="1"/>
</dbReference>
<evidence type="ECO:0000313" key="2">
    <source>
        <dbReference type="EMBL" id="RZU64589.1"/>
    </source>
</evidence>
<dbReference type="GO" id="GO:0022857">
    <property type="term" value="F:transmembrane transporter activity"/>
    <property type="evidence" value="ECO:0007669"/>
    <property type="project" value="TreeGrafter"/>
</dbReference>
<dbReference type="PROSITE" id="PS50893">
    <property type="entry name" value="ABC_TRANSPORTER_2"/>
    <property type="match status" value="1"/>
</dbReference>
<reference evidence="2 3" key="1">
    <citation type="submission" date="2019-02" db="EMBL/GenBank/DDBJ databases">
        <title>Sequencing the genomes of 1000 actinobacteria strains.</title>
        <authorList>
            <person name="Klenk H.-P."/>
        </authorList>
    </citation>
    <scope>NUCLEOTIDE SEQUENCE [LARGE SCALE GENOMIC DNA]</scope>
    <source>
        <strain evidence="2 3">DSM 18319</strain>
    </source>
</reference>
<dbReference type="PANTHER" id="PTHR24220:SF86">
    <property type="entry name" value="ABC TRANSPORTER ABCH.1"/>
    <property type="match status" value="1"/>
</dbReference>
<dbReference type="InterPro" id="IPR003439">
    <property type="entry name" value="ABC_transporter-like_ATP-bd"/>
</dbReference>
<dbReference type="GO" id="GO:0005886">
    <property type="term" value="C:plasma membrane"/>
    <property type="evidence" value="ECO:0007669"/>
    <property type="project" value="TreeGrafter"/>
</dbReference>
<accession>A0A4Q8AL44</accession>
<dbReference type="InterPro" id="IPR027417">
    <property type="entry name" value="P-loop_NTPase"/>
</dbReference>
<comment type="caution">
    <text evidence="2">The sequence shown here is derived from an EMBL/GenBank/DDBJ whole genome shotgun (WGS) entry which is preliminary data.</text>
</comment>
<evidence type="ECO:0000259" key="1">
    <source>
        <dbReference type="PROSITE" id="PS50893"/>
    </source>
</evidence>
<dbReference type="Proteomes" id="UP000291483">
    <property type="component" value="Unassembled WGS sequence"/>
</dbReference>
<organism evidence="2 3">
    <name type="scientific">Microterricola gilva</name>
    <dbReference type="NCBI Taxonomy" id="393267"/>
    <lineage>
        <taxon>Bacteria</taxon>
        <taxon>Bacillati</taxon>
        <taxon>Actinomycetota</taxon>
        <taxon>Actinomycetes</taxon>
        <taxon>Micrococcales</taxon>
        <taxon>Microbacteriaceae</taxon>
        <taxon>Microterricola</taxon>
    </lineage>
</organism>